<evidence type="ECO:0000259" key="1">
    <source>
        <dbReference type="Pfam" id="PF00144"/>
    </source>
</evidence>
<dbReference type="PANTHER" id="PTHR46825:SF7">
    <property type="entry name" value="D-ALANYL-D-ALANINE CARBOXYPEPTIDASE"/>
    <property type="match status" value="1"/>
</dbReference>
<organism evidence="2 3">
    <name type="scientific">Catenulispora subtropica</name>
    <dbReference type="NCBI Taxonomy" id="450798"/>
    <lineage>
        <taxon>Bacteria</taxon>
        <taxon>Bacillati</taxon>
        <taxon>Actinomycetota</taxon>
        <taxon>Actinomycetes</taxon>
        <taxon>Catenulisporales</taxon>
        <taxon>Catenulisporaceae</taxon>
        <taxon>Catenulispora</taxon>
    </lineage>
</organism>
<dbReference type="EMBL" id="BAAAQM010000009">
    <property type="protein sequence ID" value="GAA1964207.1"/>
    <property type="molecule type" value="Genomic_DNA"/>
</dbReference>
<dbReference type="InterPro" id="IPR001466">
    <property type="entry name" value="Beta-lactam-related"/>
</dbReference>
<dbReference type="InterPro" id="IPR050491">
    <property type="entry name" value="AmpC-like"/>
</dbReference>
<dbReference type="GO" id="GO:0016787">
    <property type="term" value="F:hydrolase activity"/>
    <property type="evidence" value="ECO:0007669"/>
    <property type="project" value="UniProtKB-KW"/>
</dbReference>
<comment type="caution">
    <text evidence="2">The sequence shown here is derived from an EMBL/GenBank/DDBJ whole genome shotgun (WGS) entry which is preliminary data.</text>
</comment>
<accession>A0ABN2R5Z9</accession>
<reference evidence="2 3" key="1">
    <citation type="journal article" date="2019" name="Int. J. Syst. Evol. Microbiol.">
        <title>The Global Catalogue of Microorganisms (GCM) 10K type strain sequencing project: providing services to taxonomists for standard genome sequencing and annotation.</title>
        <authorList>
            <consortium name="The Broad Institute Genomics Platform"/>
            <consortium name="The Broad Institute Genome Sequencing Center for Infectious Disease"/>
            <person name="Wu L."/>
            <person name="Ma J."/>
        </authorList>
    </citation>
    <scope>NUCLEOTIDE SEQUENCE [LARGE SCALE GENOMIC DNA]</scope>
    <source>
        <strain evidence="2 3">JCM 16013</strain>
    </source>
</reference>
<evidence type="ECO:0000313" key="2">
    <source>
        <dbReference type="EMBL" id="GAA1964207.1"/>
    </source>
</evidence>
<name>A0ABN2R5Z9_9ACTN</name>
<gene>
    <name evidence="2" type="ORF">GCM10009838_21840</name>
</gene>
<dbReference type="PANTHER" id="PTHR46825">
    <property type="entry name" value="D-ALANYL-D-ALANINE-CARBOXYPEPTIDASE/ENDOPEPTIDASE AMPH"/>
    <property type="match status" value="1"/>
</dbReference>
<dbReference type="Proteomes" id="UP001499854">
    <property type="component" value="Unassembled WGS sequence"/>
</dbReference>
<dbReference type="InterPro" id="IPR012338">
    <property type="entry name" value="Beta-lactam/transpept-like"/>
</dbReference>
<dbReference type="Pfam" id="PF00144">
    <property type="entry name" value="Beta-lactamase"/>
    <property type="match status" value="1"/>
</dbReference>
<keyword evidence="2" id="KW-0378">Hydrolase</keyword>
<proteinExistence type="predicted"/>
<protein>
    <submittedName>
        <fullName evidence="2">Serine hydrolase domain-containing protein</fullName>
    </submittedName>
</protein>
<dbReference type="SUPFAM" id="SSF56601">
    <property type="entry name" value="beta-lactamase/transpeptidase-like"/>
    <property type="match status" value="1"/>
</dbReference>
<dbReference type="Gene3D" id="3.40.710.10">
    <property type="entry name" value="DD-peptidase/beta-lactamase superfamily"/>
    <property type="match status" value="1"/>
</dbReference>
<keyword evidence="3" id="KW-1185">Reference proteome</keyword>
<feature type="domain" description="Beta-lactamase-related" evidence="1">
    <location>
        <begin position="38"/>
        <end position="336"/>
    </location>
</feature>
<sequence>MRADLRSYLAAEGADEHVSAASLTVTFDPAGSGGRRPINLAAGTTRFGGGRPVTADARWQIASNTKAFTSVLLLKLEAQGVLSVDDEIGTWLPQYPAWRRITIRQLLNMTSGIPDFTELPAFTSAYFADPKRDFTADQLVSYAYGLPLGHGYGYSNTNYIIAEQIIERATHDSYADQLTTRILKPLRLRDTCYGPVCPARTAARMPAGYYAPAPGQATSMPVLALTAMQAAGGIVASLPDLARWERALYHGELLPPRQQRELESLVSVETGLPISTTTPSDPHGYGLGVGQVTSPVVGKAWVYEGETSGFRSVIMYVPSSGVLVSLALNSGGVAEDHLPQLLLKVYQDLTAAKY</sequence>
<evidence type="ECO:0000313" key="3">
    <source>
        <dbReference type="Proteomes" id="UP001499854"/>
    </source>
</evidence>